<dbReference type="InterPro" id="IPR012675">
    <property type="entry name" value="Beta-grasp_dom_sf"/>
</dbReference>
<dbReference type="Gene3D" id="3.10.20.30">
    <property type="match status" value="1"/>
</dbReference>
<dbReference type="InterPro" id="IPR001041">
    <property type="entry name" value="2Fe-2S_ferredoxin-type"/>
</dbReference>
<proteinExistence type="predicted"/>
<dbReference type="EMBL" id="PHFL01000060">
    <property type="protein sequence ID" value="RFM23610.1"/>
    <property type="molecule type" value="Genomic_DNA"/>
</dbReference>
<evidence type="ECO:0000313" key="2">
    <source>
        <dbReference type="EMBL" id="RFM23610.1"/>
    </source>
</evidence>
<dbReference type="AlphaFoldDB" id="A0A395LYK7"/>
<evidence type="ECO:0000313" key="3">
    <source>
        <dbReference type="Proteomes" id="UP000266389"/>
    </source>
</evidence>
<dbReference type="Proteomes" id="UP000266389">
    <property type="component" value="Unassembled WGS sequence"/>
</dbReference>
<organism evidence="2 3">
    <name type="scientific">Candidatus Thermochlorobacter aerophilus</name>
    <dbReference type="NCBI Taxonomy" id="1868324"/>
    <lineage>
        <taxon>Bacteria</taxon>
        <taxon>Pseudomonadati</taxon>
        <taxon>Chlorobiota</taxon>
        <taxon>Chlorobiia</taxon>
        <taxon>Chlorobiales</taxon>
        <taxon>Candidatus Thermochlorobacteriaceae</taxon>
        <taxon>Candidatus Thermochlorobacter</taxon>
    </lineage>
</organism>
<name>A0A395LYK7_9BACT</name>
<gene>
    <name evidence="2" type="ORF">D0433_09565</name>
</gene>
<accession>A0A395LYK7</accession>
<dbReference type="InterPro" id="IPR036010">
    <property type="entry name" value="2Fe-2S_ferredoxin-like_sf"/>
</dbReference>
<dbReference type="Pfam" id="PF00111">
    <property type="entry name" value="Fer2"/>
    <property type="match status" value="1"/>
</dbReference>
<feature type="domain" description="2Fe-2S ferredoxin-type" evidence="1">
    <location>
        <begin position="27"/>
        <end position="110"/>
    </location>
</feature>
<dbReference type="SUPFAM" id="SSF54292">
    <property type="entry name" value="2Fe-2S ferredoxin-like"/>
    <property type="match status" value="1"/>
</dbReference>
<evidence type="ECO:0000259" key="1">
    <source>
        <dbReference type="Pfam" id="PF00111"/>
    </source>
</evidence>
<reference evidence="2 3" key="1">
    <citation type="journal article" date="2011" name="ISME J.">
        <title>Community ecology of hot spring cyanobacterial mats: predominant populations and their functional potential.</title>
        <authorList>
            <person name="Klatt C.G."/>
            <person name="Wood J.M."/>
            <person name="Rusch D.B."/>
            <person name="Bateson M.M."/>
            <person name="Hamamura N."/>
            <person name="Heidelberg J.F."/>
            <person name="Grossman A.R."/>
            <person name="Bhaya D."/>
            <person name="Cohan F.M."/>
            <person name="Kuhl M."/>
            <person name="Bryant D.A."/>
            <person name="Ward D.M."/>
        </authorList>
    </citation>
    <scope>NUCLEOTIDE SEQUENCE [LARGE SCALE GENOMIC DNA]</scope>
    <source>
        <strain evidence="2">OS</strain>
    </source>
</reference>
<dbReference type="CDD" id="cd00207">
    <property type="entry name" value="fer2"/>
    <property type="match status" value="1"/>
</dbReference>
<dbReference type="GO" id="GO:0051536">
    <property type="term" value="F:iron-sulfur cluster binding"/>
    <property type="evidence" value="ECO:0007669"/>
    <property type="project" value="InterPro"/>
</dbReference>
<sequence length="130" mass="13759">MLKLFTGTGAKDKAAKKAGDDGMVTVTIDGRSGKVLCGTSLLFGAWSAGVMLISACYGHALCAGCVVAVEEGAEHLSPMMKVEREAIKAHGFPEQDENGYPLRLACQTKVFGDVKVHAYVKKGSAEVIRR</sequence>
<protein>
    <submittedName>
        <fullName evidence="2">(2Fe-2S)-binding protein</fullName>
    </submittedName>
</protein>
<comment type="caution">
    <text evidence="2">The sequence shown here is derived from an EMBL/GenBank/DDBJ whole genome shotgun (WGS) entry which is preliminary data.</text>
</comment>